<accession>A0A448Z7V1</accession>
<proteinExistence type="predicted"/>
<evidence type="ECO:0000313" key="2">
    <source>
        <dbReference type="Proteomes" id="UP000291116"/>
    </source>
</evidence>
<protein>
    <submittedName>
        <fullName evidence="1">Uncharacterized protein</fullName>
    </submittedName>
</protein>
<sequence>MSAISFSACKIDVRFSERLFRGDIPLGVDEMLIRSKFLDKPNRVWESLTRRPVSLRMEERRLLDLRSAGGVNRLISSRMASLKRPCKFSIVRVSPSSPNPQLRTLRPNSLKDAWTLFKMSSVASPSSIGRYSIWNPMAPYPIRKQPEKPNTCR</sequence>
<dbReference type="AlphaFoldDB" id="A0A448Z7V1"/>
<name>A0A448Z7V1_9STRA</name>
<dbReference type="Proteomes" id="UP000291116">
    <property type="component" value="Unassembled WGS sequence"/>
</dbReference>
<evidence type="ECO:0000313" key="1">
    <source>
        <dbReference type="EMBL" id="VEU38110.1"/>
    </source>
</evidence>
<gene>
    <name evidence="1" type="ORF">PSNMU_V1.4_AUG-EV-PASAV3_0049240</name>
</gene>
<keyword evidence="2" id="KW-1185">Reference proteome</keyword>
<organism evidence="1 2">
    <name type="scientific">Pseudo-nitzschia multistriata</name>
    <dbReference type="NCBI Taxonomy" id="183589"/>
    <lineage>
        <taxon>Eukaryota</taxon>
        <taxon>Sar</taxon>
        <taxon>Stramenopiles</taxon>
        <taxon>Ochrophyta</taxon>
        <taxon>Bacillariophyta</taxon>
        <taxon>Bacillariophyceae</taxon>
        <taxon>Bacillariophycidae</taxon>
        <taxon>Bacillariales</taxon>
        <taxon>Bacillariaceae</taxon>
        <taxon>Pseudo-nitzschia</taxon>
    </lineage>
</organism>
<dbReference type="EMBL" id="CAACVS010000154">
    <property type="protein sequence ID" value="VEU38110.1"/>
    <property type="molecule type" value="Genomic_DNA"/>
</dbReference>
<reference evidence="1 2" key="1">
    <citation type="submission" date="2019-01" db="EMBL/GenBank/DDBJ databases">
        <authorList>
            <person name="Ferrante I. M."/>
        </authorList>
    </citation>
    <scope>NUCLEOTIDE SEQUENCE [LARGE SCALE GENOMIC DNA]</scope>
    <source>
        <strain evidence="1 2">B856</strain>
    </source>
</reference>